<keyword evidence="2" id="KW-0349">Heme</keyword>
<protein>
    <submittedName>
        <fullName evidence="6">Uncharacterized protein</fullName>
    </submittedName>
</protein>
<evidence type="ECO:0000256" key="1">
    <source>
        <dbReference type="ARBA" id="ARBA00010617"/>
    </source>
</evidence>
<evidence type="ECO:0000313" key="6">
    <source>
        <dbReference type="EMBL" id="VDI46278.1"/>
    </source>
</evidence>
<accession>A0A8B6FB37</accession>
<comment type="caution">
    <text evidence="6">The sequence shown here is derived from an EMBL/GenBank/DDBJ whole genome shotgun (WGS) entry which is preliminary data.</text>
</comment>
<evidence type="ECO:0000256" key="3">
    <source>
        <dbReference type="ARBA" id="ARBA00022723"/>
    </source>
</evidence>
<dbReference type="Proteomes" id="UP000596742">
    <property type="component" value="Unassembled WGS sequence"/>
</dbReference>
<dbReference type="PANTHER" id="PTHR24302:SF15">
    <property type="entry name" value="FATTY-ACID PEROXYGENASE"/>
    <property type="match status" value="1"/>
</dbReference>
<name>A0A8B6FB37_MYTGA</name>
<proteinExistence type="inferred from homology"/>
<dbReference type="SUPFAM" id="SSF48264">
    <property type="entry name" value="Cytochrome P450"/>
    <property type="match status" value="1"/>
</dbReference>
<dbReference type="GO" id="GO:0008395">
    <property type="term" value="F:steroid hydroxylase activity"/>
    <property type="evidence" value="ECO:0007669"/>
    <property type="project" value="TreeGrafter"/>
</dbReference>
<evidence type="ECO:0000256" key="4">
    <source>
        <dbReference type="ARBA" id="ARBA00023002"/>
    </source>
</evidence>
<keyword evidence="7" id="KW-1185">Reference proteome</keyword>
<dbReference type="EMBL" id="UYJE01006481">
    <property type="protein sequence ID" value="VDI46278.1"/>
    <property type="molecule type" value="Genomic_DNA"/>
</dbReference>
<comment type="similarity">
    <text evidence="1">Belongs to the cytochrome P450 family.</text>
</comment>
<dbReference type="GO" id="GO:0020037">
    <property type="term" value="F:heme binding"/>
    <property type="evidence" value="ECO:0007669"/>
    <property type="project" value="InterPro"/>
</dbReference>
<dbReference type="PANTHER" id="PTHR24302">
    <property type="entry name" value="CYTOCHROME P450 FAMILY 3"/>
    <property type="match status" value="1"/>
</dbReference>
<dbReference type="AlphaFoldDB" id="A0A8B6FB37"/>
<dbReference type="GO" id="GO:0016705">
    <property type="term" value="F:oxidoreductase activity, acting on paired donors, with incorporation or reduction of molecular oxygen"/>
    <property type="evidence" value="ECO:0007669"/>
    <property type="project" value="InterPro"/>
</dbReference>
<dbReference type="GO" id="GO:0005506">
    <property type="term" value="F:iron ion binding"/>
    <property type="evidence" value="ECO:0007669"/>
    <property type="project" value="InterPro"/>
</dbReference>
<evidence type="ECO:0000256" key="5">
    <source>
        <dbReference type="ARBA" id="ARBA00023004"/>
    </source>
</evidence>
<gene>
    <name evidence="6" type="ORF">MGAL_10B088215</name>
</gene>
<organism evidence="6 7">
    <name type="scientific">Mytilus galloprovincialis</name>
    <name type="common">Mediterranean mussel</name>
    <dbReference type="NCBI Taxonomy" id="29158"/>
    <lineage>
        <taxon>Eukaryota</taxon>
        <taxon>Metazoa</taxon>
        <taxon>Spiralia</taxon>
        <taxon>Lophotrochozoa</taxon>
        <taxon>Mollusca</taxon>
        <taxon>Bivalvia</taxon>
        <taxon>Autobranchia</taxon>
        <taxon>Pteriomorphia</taxon>
        <taxon>Mytilida</taxon>
        <taxon>Mytiloidea</taxon>
        <taxon>Mytilidae</taxon>
        <taxon>Mytilinae</taxon>
        <taxon>Mytilus</taxon>
    </lineage>
</organism>
<dbReference type="InterPro" id="IPR050705">
    <property type="entry name" value="Cytochrome_P450_3A"/>
</dbReference>
<dbReference type="InterPro" id="IPR001128">
    <property type="entry name" value="Cyt_P450"/>
</dbReference>
<dbReference type="InterPro" id="IPR036396">
    <property type="entry name" value="Cyt_P450_sf"/>
</dbReference>
<dbReference type="Gene3D" id="1.10.630.10">
    <property type="entry name" value="Cytochrome P450"/>
    <property type="match status" value="1"/>
</dbReference>
<dbReference type="Pfam" id="PF00067">
    <property type="entry name" value="p450"/>
    <property type="match status" value="1"/>
</dbReference>
<reference evidence="6" key="1">
    <citation type="submission" date="2018-11" db="EMBL/GenBank/DDBJ databases">
        <authorList>
            <person name="Alioto T."/>
            <person name="Alioto T."/>
        </authorList>
    </citation>
    <scope>NUCLEOTIDE SEQUENCE</scope>
</reference>
<sequence>MLVSPWFQKQKDLLQMMLNAHNDKDVNDDEAVHQYEKDPEKWEKRGLTLDEITGNAILFLLVGYDTTASALTFVSYCLATNPDCQEKLIKEIDSV</sequence>
<evidence type="ECO:0000256" key="2">
    <source>
        <dbReference type="ARBA" id="ARBA00022617"/>
    </source>
</evidence>
<keyword evidence="5" id="KW-0408">Iron</keyword>
<keyword evidence="4" id="KW-0560">Oxidoreductase</keyword>
<dbReference type="OrthoDB" id="6499032at2759"/>
<keyword evidence="3" id="KW-0479">Metal-binding</keyword>
<evidence type="ECO:0000313" key="7">
    <source>
        <dbReference type="Proteomes" id="UP000596742"/>
    </source>
</evidence>